<dbReference type="Proteomes" id="UP000275408">
    <property type="component" value="Unassembled WGS sequence"/>
</dbReference>
<dbReference type="OrthoDB" id="10045204at2759"/>
<feature type="compositionally biased region" description="Basic residues" evidence="1">
    <location>
        <begin position="47"/>
        <end position="57"/>
    </location>
</feature>
<keyword evidence="2" id="KW-0472">Membrane</keyword>
<keyword evidence="4" id="KW-1185">Reference proteome</keyword>
<name>A0A3M6T9D6_POCDA</name>
<gene>
    <name evidence="3" type="ORF">pdam_00009027</name>
</gene>
<keyword evidence="2" id="KW-0812">Transmembrane</keyword>
<dbReference type="STRING" id="46731.A0A3M6T9D6"/>
<evidence type="ECO:0000313" key="4">
    <source>
        <dbReference type="Proteomes" id="UP000275408"/>
    </source>
</evidence>
<feature type="compositionally biased region" description="Polar residues" evidence="1">
    <location>
        <begin position="58"/>
        <end position="91"/>
    </location>
</feature>
<reference evidence="3 4" key="1">
    <citation type="journal article" date="2018" name="Sci. Rep.">
        <title>Comparative analysis of the Pocillopora damicornis genome highlights role of immune system in coral evolution.</title>
        <authorList>
            <person name="Cunning R."/>
            <person name="Bay R.A."/>
            <person name="Gillette P."/>
            <person name="Baker A.C."/>
            <person name="Traylor-Knowles N."/>
        </authorList>
    </citation>
    <scope>NUCLEOTIDE SEQUENCE [LARGE SCALE GENOMIC DNA]</scope>
    <source>
        <strain evidence="3">RSMAS</strain>
        <tissue evidence="3">Whole animal</tissue>
    </source>
</reference>
<feature type="region of interest" description="Disordered" evidence="1">
    <location>
        <begin position="193"/>
        <end position="242"/>
    </location>
</feature>
<proteinExistence type="predicted"/>
<evidence type="ECO:0000256" key="2">
    <source>
        <dbReference type="SAM" id="Phobius"/>
    </source>
</evidence>
<accession>A0A3M6T9D6</accession>
<feature type="compositionally biased region" description="Basic and acidic residues" evidence="1">
    <location>
        <begin position="226"/>
        <end position="242"/>
    </location>
</feature>
<sequence length="427" mass="48991">MFQFQPKKTEEVESDSDWDSLPGDVQEPTSSPDSTPRHQPVPPPHSPKGHVSQKRPQIKSQAATPEKNSITNSPVTQPISKPGTPASNRPSQLYGKPGITTFVDRSLNADSGSENRQNKELSPDMNENRLQQDRLGRQNEGIHLEMNEVDHYGHNPPFTDFQANLPKQNAGKLTQSEKPKVGKVKSSYLTTKQANHGNHSWDSDSEQEQELVSHSREPLTPRQKNSKADNHEEKSVHPEHETAIVENHDKVLSLETCCVPLKSERKISGCSYYFDHGHNHHLDVRPEWREAYMKGVADRSEKWLHYFWQEFFSAVRIITDFAFIFVLELLRFVFHYVLLRILGGIIIVVGDHFLKPYLALVFNRIIQPTLIFTRNVLTGIRNLLQPLMDISSVFIAQLGSLLRAFRLFELNWKPVYERRQKHDVHVL</sequence>
<protein>
    <submittedName>
        <fullName evidence="3">Uncharacterized protein</fullName>
    </submittedName>
</protein>
<dbReference type="EMBL" id="RCHS01004063">
    <property type="protein sequence ID" value="RMX37943.1"/>
    <property type="molecule type" value="Genomic_DNA"/>
</dbReference>
<evidence type="ECO:0000313" key="3">
    <source>
        <dbReference type="EMBL" id="RMX37943.1"/>
    </source>
</evidence>
<feature type="compositionally biased region" description="Basic and acidic residues" evidence="1">
    <location>
        <begin position="116"/>
        <end position="143"/>
    </location>
</feature>
<evidence type="ECO:0000256" key="1">
    <source>
        <dbReference type="SAM" id="MobiDB-lite"/>
    </source>
</evidence>
<organism evidence="3 4">
    <name type="scientific">Pocillopora damicornis</name>
    <name type="common">Cauliflower coral</name>
    <name type="synonym">Millepora damicornis</name>
    <dbReference type="NCBI Taxonomy" id="46731"/>
    <lineage>
        <taxon>Eukaryota</taxon>
        <taxon>Metazoa</taxon>
        <taxon>Cnidaria</taxon>
        <taxon>Anthozoa</taxon>
        <taxon>Hexacorallia</taxon>
        <taxon>Scleractinia</taxon>
        <taxon>Astrocoeniina</taxon>
        <taxon>Pocilloporidae</taxon>
        <taxon>Pocillopora</taxon>
    </lineage>
</organism>
<comment type="caution">
    <text evidence="3">The sequence shown here is derived from an EMBL/GenBank/DDBJ whole genome shotgun (WGS) entry which is preliminary data.</text>
</comment>
<keyword evidence="2" id="KW-1133">Transmembrane helix</keyword>
<feature type="region of interest" description="Disordered" evidence="1">
    <location>
        <begin position="1"/>
        <end position="143"/>
    </location>
</feature>
<feature type="transmembrane region" description="Helical" evidence="2">
    <location>
        <begin position="333"/>
        <end position="354"/>
    </location>
</feature>
<dbReference type="AlphaFoldDB" id="A0A3M6T9D6"/>